<evidence type="ECO:0000313" key="3">
    <source>
        <dbReference type="EMBL" id="CEM03289.1"/>
    </source>
</evidence>
<feature type="region of interest" description="Disordered" evidence="1">
    <location>
        <begin position="278"/>
        <end position="313"/>
    </location>
</feature>
<feature type="chain" id="PRO_5005188451" evidence="2">
    <location>
        <begin position="31"/>
        <end position="385"/>
    </location>
</feature>
<accession>A0A0G4EXH7</accession>
<feature type="compositionally biased region" description="Basic and acidic residues" evidence="1">
    <location>
        <begin position="280"/>
        <end position="289"/>
    </location>
</feature>
<dbReference type="Proteomes" id="UP000041254">
    <property type="component" value="Unassembled WGS sequence"/>
</dbReference>
<dbReference type="InParanoid" id="A0A0G4EXH7"/>
<dbReference type="AlphaFoldDB" id="A0A0G4EXH7"/>
<feature type="signal peptide" evidence="2">
    <location>
        <begin position="1"/>
        <end position="30"/>
    </location>
</feature>
<keyword evidence="4" id="KW-1185">Reference proteome</keyword>
<evidence type="ECO:0000313" key="4">
    <source>
        <dbReference type="Proteomes" id="UP000041254"/>
    </source>
</evidence>
<dbReference type="EMBL" id="CDMY01000337">
    <property type="protein sequence ID" value="CEM03289.1"/>
    <property type="molecule type" value="Genomic_DNA"/>
</dbReference>
<dbReference type="VEuPathDB" id="CryptoDB:Vbra_13790"/>
<name>A0A0G4EXH7_VITBC</name>
<gene>
    <name evidence="3" type="ORF">Vbra_13790</name>
</gene>
<sequence length="385" mass="41443">MNIGFAPMLSQPFSFIVCTAIFAAVSAAAAEKRHRHGRRDTAAMDKYIGHHTALPTERPQTVAFHPTGKLKSFLDHPVSAYSYGIEDGDSVGRRYAAAHATKPHADLMARELATNADLFSSLIQIKRAQRGLAKHKDVSLSSGMEADTGPRLQPVDSSYSRVLQYLANPSWSTIQQKSTAGQGLVTRTAGDLLTREMEGNGGLWETSTSSGQSTKIKAFLQGTRNQARPSEGLVSALRCRVMVEERKKRLEESSQQQQAASENDEDEAALGAYLAAKAPKTADTHHEAASHTSSLGAKDGGLNTQENGGETVPYLKADSSDLLTREMEGNLGLFVMQPFEATPKHSRPAPLVIEAPGVFSEVTSYLNSSNLQGMEQDTAATKAEG</sequence>
<evidence type="ECO:0000256" key="2">
    <source>
        <dbReference type="SAM" id="SignalP"/>
    </source>
</evidence>
<evidence type="ECO:0000256" key="1">
    <source>
        <dbReference type="SAM" id="MobiDB-lite"/>
    </source>
</evidence>
<organism evidence="3 4">
    <name type="scientific">Vitrella brassicaformis (strain CCMP3155)</name>
    <dbReference type="NCBI Taxonomy" id="1169540"/>
    <lineage>
        <taxon>Eukaryota</taxon>
        <taxon>Sar</taxon>
        <taxon>Alveolata</taxon>
        <taxon>Colpodellida</taxon>
        <taxon>Vitrellaceae</taxon>
        <taxon>Vitrella</taxon>
    </lineage>
</organism>
<protein>
    <submittedName>
        <fullName evidence="3">Uncharacterized protein</fullName>
    </submittedName>
</protein>
<proteinExistence type="predicted"/>
<keyword evidence="2" id="KW-0732">Signal</keyword>
<reference evidence="3 4" key="1">
    <citation type="submission" date="2014-11" db="EMBL/GenBank/DDBJ databases">
        <authorList>
            <person name="Zhu J."/>
            <person name="Qi W."/>
            <person name="Song R."/>
        </authorList>
    </citation>
    <scope>NUCLEOTIDE SEQUENCE [LARGE SCALE GENOMIC DNA]</scope>
</reference>